<dbReference type="Proteomes" id="UP000095759">
    <property type="component" value="Unassembled WGS sequence"/>
</dbReference>
<evidence type="ECO:0000313" key="3">
    <source>
        <dbReference type="EMBL" id="OEJ28688.1"/>
    </source>
</evidence>
<dbReference type="EMBL" id="MEHJ01000001">
    <property type="protein sequence ID" value="OEJ28688.1"/>
    <property type="molecule type" value="Genomic_DNA"/>
</dbReference>
<accession>A0A1E5PGK4</accession>
<comment type="caution">
    <text evidence="3">The sequence shown here is derived from an EMBL/GenBank/DDBJ whole genome shotgun (WGS) entry which is preliminary data.</text>
</comment>
<name>A0A1E5PGK4_9ACTN</name>
<feature type="region of interest" description="Disordered" evidence="1">
    <location>
        <begin position="57"/>
        <end position="77"/>
    </location>
</feature>
<proteinExistence type="predicted"/>
<protein>
    <recommendedName>
        <fullName evidence="5">Secreted protein</fullName>
    </recommendedName>
</protein>
<feature type="signal peptide" evidence="2">
    <location>
        <begin position="1"/>
        <end position="28"/>
    </location>
</feature>
<gene>
    <name evidence="3" type="ORF">AS594_33690</name>
</gene>
<feature type="chain" id="PRO_5009183329" description="Secreted protein" evidence="2">
    <location>
        <begin position="29"/>
        <end position="77"/>
    </location>
</feature>
<evidence type="ECO:0000256" key="2">
    <source>
        <dbReference type="SAM" id="SignalP"/>
    </source>
</evidence>
<sequence length="77" mass="7517">MKKSPSRIIAITALTAGAALASVAPAQAGVVDGALNNVAALDSVNVLGSLINSTLSDTANNNANTKADGTANNSSNH</sequence>
<evidence type="ECO:0008006" key="5">
    <source>
        <dbReference type="Google" id="ProtNLM"/>
    </source>
</evidence>
<feature type="compositionally biased region" description="Low complexity" evidence="1">
    <location>
        <begin position="58"/>
        <end position="77"/>
    </location>
</feature>
<organism evidence="3 4">
    <name type="scientific">Streptomyces agglomeratus</name>
    <dbReference type="NCBI Taxonomy" id="285458"/>
    <lineage>
        <taxon>Bacteria</taxon>
        <taxon>Bacillati</taxon>
        <taxon>Actinomycetota</taxon>
        <taxon>Actinomycetes</taxon>
        <taxon>Kitasatosporales</taxon>
        <taxon>Streptomycetaceae</taxon>
        <taxon>Streptomyces</taxon>
    </lineage>
</organism>
<dbReference type="RefSeq" id="WP_069931946.1">
    <property type="nucleotide sequence ID" value="NZ_MEHJ01000001.1"/>
</dbReference>
<reference evidence="3 4" key="1">
    <citation type="submission" date="2016-08" db="EMBL/GenBank/DDBJ databases">
        <title>Complete genome sequence of Streptomyces agglomeratus strain 6-3-2, a novel anti-MRSA actinomycete isolated from Wuli of Tebit, China.</title>
        <authorList>
            <person name="Chen X."/>
        </authorList>
    </citation>
    <scope>NUCLEOTIDE SEQUENCE [LARGE SCALE GENOMIC DNA]</scope>
    <source>
        <strain evidence="3 4">6-3-2</strain>
    </source>
</reference>
<keyword evidence="2" id="KW-0732">Signal</keyword>
<evidence type="ECO:0000313" key="4">
    <source>
        <dbReference type="Proteomes" id="UP000095759"/>
    </source>
</evidence>
<dbReference type="AlphaFoldDB" id="A0A1E5PGK4"/>
<keyword evidence="4" id="KW-1185">Reference proteome</keyword>
<evidence type="ECO:0000256" key="1">
    <source>
        <dbReference type="SAM" id="MobiDB-lite"/>
    </source>
</evidence>